<gene>
    <name evidence="3" type="ORF">DGELCFCF_00001</name>
    <name evidence="2" type="ORF">KIKEOHKK_00007</name>
</gene>
<reference evidence="3" key="1">
    <citation type="submission" date="2020-06" db="EMBL/GenBank/DDBJ databases">
        <title>Unique genomic features of the anaerobic methanotrophic archaea.</title>
        <authorList>
            <person name="Chadwick G.L."/>
            <person name="Skennerton C.T."/>
            <person name="Laso-Perez R."/>
            <person name="Leu A.O."/>
            <person name="Speth D.R."/>
            <person name="Yu H."/>
            <person name="Morgan-Lang C."/>
            <person name="Hatzenpichler R."/>
            <person name="Goudeau D."/>
            <person name="Malmstrom R."/>
            <person name="Brazelton W.J."/>
            <person name="Woyke T."/>
            <person name="Hallam S.J."/>
            <person name="Tyson G.W."/>
            <person name="Wegener G."/>
            <person name="Boetius A."/>
            <person name="Orphan V."/>
        </authorList>
    </citation>
    <scope>NUCLEOTIDE SEQUENCE</scope>
</reference>
<dbReference type="EMBL" id="MT631153">
    <property type="protein sequence ID" value="QNO45795.1"/>
    <property type="molecule type" value="Genomic_DNA"/>
</dbReference>
<keyword evidence="1" id="KW-0472">Membrane</keyword>
<protein>
    <submittedName>
        <fullName evidence="3">Uncharacterized protein</fullName>
    </submittedName>
</protein>
<keyword evidence="1" id="KW-1133">Transmembrane helix</keyword>
<accession>A0A7G9YCR1</accession>
<sequence>MEAVNFLSFCFYYQRFEIIIHKVLCFHRFELFVNSIPRFASVSAFFRSGQCSVFLVQIVFCSLYQFFAGCSLIFKHYRVKYHDITPTIHRSHGFIVCCVVILFETHLQYLFSHIFFVDRFKTLNIDVLHIWNLILVKSRDILIFFKLQVFEIHIRDHSSVENQHYLVVPKSELCFPLSRQTLDRLNIRGVIFEYIPREWITAGVHQK</sequence>
<feature type="transmembrane region" description="Helical" evidence="1">
    <location>
        <begin position="94"/>
        <end position="116"/>
    </location>
</feature>
<name>A0A7G9YCR1_9EURY</name>
<feature type="transmembrane region" description="Helical" evidence="1">
    <location>
        <begin position="54"/>
        <end position="74"/>
    </location>
</feature>
<keyword evidence="1" id="KW-0812">Transmembrane</keyword>
<organism evidence="3">
    <name type="scientific">Candidatus Methanogaster sp. ANME-2c ERB4</name>
    <dbReference type="NCBI Taxonomy" id="2759911"/>
    <lineage>
        <taxon>Archaea</taxon>
        <taxon>Methanobacteriati</taxon>
        <taxon>Methanobacteriota</taxon>
        <taxon>Stenosarchaea group</taxon>
        <taxon>Methanomicrobia</taxon>
        <taxon>Methanosarcinales</taxon>
        <taxon>ANME-2 cluster</taxon>
        <taxon>Candidatus Methanogasteraceae</taxon>
        <taxon>Candidatus Methanogaster</taxon>
    </lineage>
</organism>
<evidence type="ECO:0000313" key="3">
    <source>
        <dbReference type="EMBL" id="QNO45795.1"/>
    </source>
</evidence>
<proteinExistence type="predicted"/>
<evidence type="ECO:0000256" key="1">
    <source>
        <dbReference type="SAM" id="Phobius"/>
    </source>
</evidence>
<evidence type="ECO:0000313" key="2">
    <source>
        <dbReference type="EMBL" id="QNO44350.1"/>
    </source>
</evidence>
<dbReference type="AlphaFoldDB" id="A0A7G9YCR1"/>
<dbReference type="EMBL" id="MT630955">
    <property type="protein sequence ID" value="QNO44350.1"/>
    <property type="molecule type" value="Genomic_DNA"/>
</dbReference>